<evidence type="ECO:0000256" key="7">
    <source>
        <dbReference type="ARBA" id="ARBA00022741"/>
    </source>
</evidence>
<keyword evidence="4" id="KW-0597">Phosphoprotein</keyword>
<evidence type="ECO:0000256" key="11">
    <source>
        <dbReference type="ARBA" id="ARBA00023012"/>
    </source>
</evidence>
<keyword evidence="6 13" id="KW-0812">Transmembrane</keyword>
<keyword evidence="8" id="KW-0418">Kinase</keyword>
<evidence type="ECO:0000256" key="3">
    <source>
        <dbReference type="ARBA" id="ARBA00012438"/>
    </source>
</evidence>
<keyword evidence="10 13" id="KW-1133">Transmembrane helix</keyword>
<dbReference type="InterPro" id="IPR036097">
    <property type="entry name" value="HisK_dim/P_sf"/>
</dbReference>
<dbReference type="Pfam" id="PF00512">
    <property type="entry name" value="HisKA"/>
    <property type="match status" value="1"/>
</dbReference>
<evidence type="ECO:0000256" key="1">
    <source>
        <dbReference type="ARBA" id="ARBA00000085"/>
    </source>
</evidence>
<dbReference type="InterPro" id="IPR005467">
    <property type="entry name" value="His_kinase_dom"/>
</dbReference>
<evidence type="ECO:0000313" key="15">
    <source>
        <dbReference type="EMBL" id="HIR88243.1"/>
    </source>
</evidence>
<keyword evidence="7" id="KW-0547">Nucleotide-binding</keyword>
<gene>
    <name evidence="15" type="ORF">IAC96_04755</name>
</gene>
<dbReference type="Gene3D" id="1.10.287.130">
    <property type="match status" value="1"/>
</dbReference>
<dbReference type="EC" id="2.7.13.3" evidence="3"/>
<keyword evidence="9" id="KW-0067">ATP-binding</keyword>
<dbReference type="Gene3D" id="3.30.565.10">
    <property type="entry name" value="Histidine kinase-like ATPase, C-terminal domain"/>
    <property type="match status" value="1"/>
</dbReference>
<evidence type="ECO:0000256" key="12">
    <source>
        <dbReference type="ARBA" id="ARBA00023136"/>
    </source>
</evidence>
<dbReference type="SUPFAM" id="SSF47384">
    <property type="entry name" value="Homodimeric domain of signal transducing histidine kinase"/>
    <property type="match status" value="1"/>
</dbReference>
<evidence type="ECO:0000256" key="4">
    <source>
        <dbReference type="ARBA" id="ARBA00022553"/>
    </source>
</evidence>
<name>A0A9D1JCJ9_9FIRM</name>
<dbReference type="InterPro" id="IPR052023">
    <property type="entry name" value="Histidine_kinase_KdpD"/>
</dbReference>
<feature type="transmembrane region" description="Helical" evidence="13">
    <location>
        <begin position="20"/>
        <end position="40"/>
    </location>
</feature>
<dbReference type="InterPro" id="IPR036890">
    <property type="entry name" value="HATPase_C_sf"/>
</dbReference>
<sequence length="364" mass="41195">MNDWLKRNKKKSKSWRKDLLYLILILSISFLLSLQIQVLFQAESLIPTIFVLAVFLISLVTQGYIWGIMSSLISMMAVNYAFTFPYFTFNFSGPENLFSAIVMLFVTSMTSTLTTKIKEQEKIRSEGEKEKMRANLLRAISHDLRTPLTTIYGSCSAIIENYDLLSKEQQLKLLEEVREDSQWLIRMVENLLSVTRIDGEKVNVIKTPTVLEELIDTVLVKFQKRYPGQEVTVEIPDEFISIPMDAVLIEQVLMNLLENAVQHAKGMKQLKLKVFTSGTKAIFEVTDDGCGIPKEQMSHLFTGYLEKRNAPADGQKNSMGIGLSVCAAILKAHGGEIYAENQKSGGVTFGFSLEKEEVDENNYE</sequence>
<dbReference type="SMART" id="SM00388">
    <property type="entry name" value="HisKA"/>
    <property type="match status" value="1"/>
</dbReference>
<dbReference type="InterPro" id="IPR004358">
    <property type="entry name" value="Sig_transdc_His_kin-like_C"/>
</dbReference>
<keyword evidence="11" id="KW-0902">Two-component regulatory system</keyword>
<dbReference type="Gene3D" id="1.20.120.620">
    <property type="entry name" value="Backbone structure of the membrane domain of e. Coli histidine kinase receptor kdpd"/>
    <property type="match status" value="1"/>
</dbReference>
<dbReference type="InterPro" id="IPR038318">
    <property type="entry name" value="KdpD_sf"/>
</dbReference>
<comment type="subcellular location">
    <subcellularLocation>
        <location evidence="2">Membrane</location>
        <topology evidence="2">Multi-pass membrane protein</topology>
    </subcellularLocation>
</comment>
<dbReference type="CDD" id="cd00082">
    <property type="entry name" value="HisKA"/>
    <property type="match status" value="1"/>
</dbReference>
<reference evidence="15" key="1">
    <citation type="submission" date="2020-10" db="EMBL/GenBank/DDBJ databases">
        <authorList>
            <person name="Gilroy R."/>
        </authorList>
    </citation>
    <scope>NUCLEOTIDE SEQUENCE</scope>
    <source>
        <strain evidence="15">ChiW13-3771</strain>
    </source>
</reference>
<comment type="catalytic activity">
    <reaction evidence="1">
        <text>ATP + protein L-histidine = ADP + protein N-phospho-L-histidine.</text>
        <dbReference type="EC" id="2.7.13.3"/>
    </reaction>
</comment>
<dbReference type="Pfam" id="PF13493">
    <property type="entry name" value="DUF4118"/>
    <property type="match status" value="1"/>
</dbReference>
<protein>
    <recommendedName>
        <fullName evidence="3">histidine kinase</fullName>
        <ecNumber evidence="3">2.7.13.3</ecNumber>
    </recommendedName>
</protein>
<reference evidence="15" key="2">
    <citation type="journal article" date="2021" name="PeerJ">
        <title>Extensive microbial diversity within the chicken gut microbiome revealed by metagenomics and culture.</title>
        <authorList>
            <person name="Gilroy R."/>
            <person name="Ravi A."/>
            <person name="Getino M."/>
            <person name="Pursley I."/>
            <person name="Horton D.L."/>
            <person name="Alikhan N.F."/>
            <person name="Baker D."/>
            <person name="Gharbi K."/>
            <person name="Hall N."/>
            <person name="Watson M."/>
            <person name="Adriaenssens E.M."/>
            <person name="Foster-Nyarko E."/>
            <person name="Jarju S."/>
            <person name="Secka A."/>
            <person name="Antonio M."/>
            <person name="Oren A."/>
            <person name="Chaudhuri R.R."/>
            <person name="La Ragione R."/>
            <person name="Hildebrand F."/>
            <person name="Pallen M.J."/>
        </authorList>
    </citation>
    <scope>NUCLEOTIDE SEQUENCE</scope>
    <source>
        <strain evidence="15">ChiW13-3771</strain>
    </source>
</reference>
<dbReference type="PANTHER" id="PTHR45569">
    <property type="entry name" value="SENSOR PROTEIN KDPD"/>
    <property type="match status" value="1"/>
</dbReference>
<dbReference type="SUPFAM" id="SSF55874">
    <property type="entry name" value="ATPase domain of HSP90 chaperone/DNA topoisomerase II/histidine kinase"/>
    <property type="match status" value="1"/>
</dbReference>
<dbReference type="GO" id="GO:0005886">
    <property type="term" value="C:plasma membrane"/>
    <property type="evidence" value="ECO:0007669"/>
    <property type="project" value="TreeGrafter"/>
</dbReference>
<dbReference type="PROSITE" id="PS50109">
    <property type="entry name" value="HIS_KIN"/>
    <property type="match status" value="1"/>
</dbReference>
<evidence type="ECO:0000259" key="14">
    <source>
        <dbReference type="PROSITE" id="PS50109"/>
    </source>
</evidence>
<evidence type="ECO:0000256" key="6">
    <source>
        <dbReference type="ARBA" id="ARBA00022692"/>
    </source>
</evidence>
<feature type="domain" description="Histidine kinase" evidence="14">
    <location>
        <begin position="139"/>
        <end position="357"/>
    </location>
</feature>
<proteinExistence type="predicted"/>
<accession>A0A9D1JCJ9</accession>
<dbReference type="PANTHER" id="PTHR45569:SF1">
    <property type="entry name" value="SENSOR PROTEIN KDPD"/>
    <property type="match status" value="1"/>
</dbReference>
<dbReference type="InterPro" id="IPR003594">
    <property type="entry name" value="HATPase_dom"/>
</dbReference>
<organism evidence="15 16">
    <name type="scientific">Candidatus Fimimorpha faecalis</name>
    <dbReference type="NCBI Taxonomy" id="2840824"/>
    <lineage>
        <taxon>Bacteria</taxon>
        <taxon>Bacillati</taxon>
        <taxon>Bacillota</taxon>
        <taxon>Clostridia</taxon>
        <taxon>Eubacteriales</taxon>
        <taxon>Candidatus Fimimorpha</taxon>
    </lineage>
</organism>
<keyword evidence="12 13" id="KW-0472">Membrane</keyword>
<dbReference type="GO" id="GO:0005524">
    <property type="term" value="F:ATP binding"/>
    <property type="evidence" value="ECO:0007669"/>
    <property type="project" value="UniProtKB-KW"/>
</dbReference>
<dbReference type="EMBL" id="DVHN01000052">
    <property type="protein sequence ID" value="HIR88243.1"/>
    <property type="molecule type" value="Genomic_DNA"/>
</dbReference>
<evidence type="ECO:0000256" key="13">
    <source>
        <dbReference type="SAM" id="Phobius"/>
    </source>
</evidence>
<keyword evidence="5" id="KW-0808">Transferase</keyword>
<dbReference type="CDD" id="cd00075">
    <property type="entry name" value="HATPase"/>
    <property type="match status" value="1"/>
</dbReference>
<evidence type="ECO:0000256" key="9">
    <source>
        <dbReference type="ARBA" id="ARBA00022840"/>
    </source>
</evidence>
<dbReference type="SMART" id="SM00387">
    <property type="entry name" value="HATPase_c"/>
    <property type="match status" value="1"/>
</dbReference>
<dbReference type="InterPro" id="IPR003661">
    <property type="entry name" value="HisK_dim/P_dom"/>
</dbReference>
<feature type="transmembrane region" description="Helical" evidence="13">
    <location>
        <begin position="72"/>
        <end position="91"/>
    </location>
</feature>
<evidence type="ECO:0000256" key="8">
    <source>
        <dbReference type="ARBA" id="ARBA00022777"/>
    </source>
</evidence>
<evidence type="ECO:0000256" key="10">
    <source>
        <dbReference type="ARBA" id="ARBA00022989"/>
    </source>
</evidence>
<evidence type="ECO:0000313" key="16">
    <source>
        <dbReference type="Proteomes" id="UP000824201"/>
    </source>
</evidence>
<comment type="caution">
    <text evidence="15">The sequence shown here is derived from an EMBL/GenBank/DDBJ whole genome shotgun (WGS) entry which is preliminary data.</text>
</comment>
<dbReference type="InterPro" id="IPR025201">
    <property type="entry name" value="KdpD_TM"/>
</dbReference>
<dbReference type="GO" id="GO:0000155">
    <property type="term" value="F:phosphorelay sensor kinase activity"/>
    <property type="evidence" value="ECO:0007669"/>
    <property type="project" value="InterPro"/>
</dbReference>
<evidence type="ECO:0000256" key="2">
    <source>
        <dbReference type="ARBA" id="ARBA00004141"/>
    </source>
</evidence>
<dbReference type="PRINTS" id="PR00344">
    <property type="entry name" value="BCTRLSENSOR"/>
</dbReference>
<dbReference type="AlphaFoldDB" id="A0A9D1JCJ9"/>
<evidence type="ECO:0000256" key="5">
    <source>
        <dbReference type="ARBA" id="ARBA00022679"/>
    </source>
</evidence>
<feature type="transmembrane region" description="Helical" evidence="13">
    <location>
        <begin position="46"/>
        <end position="65"/>
    </location>
</feature>
<dbReference type="Pfam" id="PF02518">
    <property type="entry name" value="HATPase_c"/>
    <property type="match status" value="1"/>
</dbReference>
<dbReference type="Proteomes" id="UP000824201">
    <property type="component" value="Unassembled WGS sequence"/>
</dbReference>